<dbReference type="InterPro" id="IPR016181">
    <property type="entry name" value="Acyl_CoA_acyltransferase"/>
</dbReference>
<name>A0ABV5B3J7_9BACL</name>
<dbReference type="PANTHER" id="PTHR43792:SF9">
    <property type="entry name" value="RIBOSOMAL-PROTEIN-ALANINE ACETYLTRANSFERASE"/>
    <property type="match status" value="1"/>
</dbReference>
<protein>
    <submittedName>
        <fullName evidence="2">GNAT family N-acetyltransferase</fullName>
    </submittedName>
</protein>
<dbReference type="PANTHER" id="PTHR43792">
    <property type="entry name" value="GNAT FAMILY, PUTATIVE (AFU_ORTHOLOGUE AFUA_3G00765)-RELATED-RELATED"/>
    <property type="match status" value="1"/>
</dbReference>
<dbReference type="Gene3D" id="3.40.630.30">
    <property type="match status" value="1"/>
</dbReference>
<dbReference type="Proteomes" id="UP001580407">
    <property type="component" value="Unassembled WGS sequence"/>
</dbReference>
<reference evidence="2 3" key="1">
    <citation type="submission" date="2024-09" db="EMBL/GenBank/DDBJ databases">
        <authorList>
            <person name="Ruan L."/>
        </authorList>
    </citation>
    <scope>NUCLEOTIDE SEQUENCE [LARGE SCALE GENOMIC DNA]</scope>
    <source>
        <strain evidence="2 3">D33</strain>
    </source>
</reference>
<dbReference type="InterPro" id="IPR051531">
    <property type="entry name" value="N-acetyltransferase"/>
</dbReference>
<dbReference type="EMBL" id="JBHILM010000004">
    <property type="protein sequence ID" value="MFB5680249.1"/>
    <property type="molecule type" value="Genomic_DNA"/>
</dbReference>
<organism evidence="2 3">
    <name type="scientific">Paenibacillus terreus</name>
    <dbReference type="NCBI Taxonomy" id="1387834"/>
    <lineage>
        <taxon>Bacteria</taxon>
        <taxon>Bacillati</taxon>
        <taxon>Bacillota</taxon>
        <taxon>Bacilli</taxon>
        <taxon>Bacillales</taxon>
        <taxon>Paenibacillaceae</taxon>
        <taxon>Paenibacillus</taxon>
    </lineage>
</organism>
<sequence length="108" mass="12089">MKDELPPPNREIMFALSNQHINKGFTTQAAQGLTNYLFEKTNIDVLNAVAKKRNTGSNRVIQKSGFHFVFLRLKNASVLIENKKQSCRNAVTGSTAALLAVTFFRFIS</sequence>
<evidence type="ECO:0000313" key="3">
    <source>
        <dbReference type="Proteomes" id="UP001580407"/>
    </source>
</evidence>
<evidence type="ECO:0000259" key="1">
    <source>
        <dbReference type="Pfam" id="PF13302"/>
    </source>
</evidence>
<proteinExistence type="predicted"/>
<feature type="domain" description="N-acetyltransferase" evidence="1">
    <location>
        <begin position="10"/>
        <end position="67"/>
    </location>
</feature>
<evidence type="ECO:0000313" key="2">
    <source>
        <dbReference type="EMBL" id="MFB5680249.1"/>
    </source>
</evidence>
<gene>
    <name evidence="2" type="ORF">ACE3NQ_04860</name>
</gene>
<dbReference type="InterPro" id="IPR000182">
    <property type="entry name" value="GNAT_dom"/>
</dbReference>
<accession>A0ABV5B3J7</accession>
<dbReference type="SUPFAM" id="SSF55729">
    <property type="entry name" value="Acyl-CoA N-acyltransferases (Nat)"/>
    <property type="match status" value="1"/>
</dbReference>
<keyword evidence="3" id="KW-1185">Reference proteome</keyword>
<dbReference type="RefSeq" id="WP_375524218.1">
    <property type="nucleotide sequence ID" value="NZ_JBHILM010000004.1"/>
</dbReference>
<dbReference type="Pfam" id="PF13302">
    <property type="entry name" value="Acetyltransf_3"/>
    <property type="match status" value="1"/>
</dbReference>
<comment type="caution">
    <text evidence="2">The sequence shown here is derived from an EMBL/GenBank/DDBJ whole genome shotgun (WGS) entry which is preliminary data.</text>
</comment>